<feature type="coiled-coil region" evidence="3">
    <location>
        <begin position="113"/>
        <end position="142"/>
    </location>
</feature>
<name>I3TJ58_TISMK</name>
<evidence type="ECO:0000259" key="6">
    <source>
        <dbReference type="Pfam" id="PF25954"/>
    </source>
</evidence>
<dbReference type="EMBL" id="CP003236">
    <property type="protein sequence ID" value="AFK52796.1"/>
    <property type="molecule type" value="Genomic_DNA"/>
</dbReference>
<dbReference type="PANTHER" id="PTHR30469">
    <property type="entry name" value="MULTIDRUG RESISTANCE PROTEIN MDTA"/>
    <property type="match status" value="1"/>
</dbReference>
<sequence>MSHPSAPSRRRPAVLVAGLVLFSAGVGIGHWSDRLIPPLPATAADEAPAGLKVVRGTIERTISALGVVEPRVFVDVGTQVSGQLRAVHVGVGDAVTRGTLLAEIDPRIYETRVTGDEARLLNLEAQLRQAKAERDLARLREARIRRLFEGRAASREDADTSAANLIIAEAAIAAIEAQIGEARSTLDGDRTNLSYTRILAPIDGTVVSQTSVVGQTLNANQTSPIILRLADLATMTVRAQVVEADVVRLAPGQPVRFSTLGRPDRVWHSRVRQILPTPQTLNDVVLYDVLVDVANPDGALMTSMTAQVFFVLDQAVDQPLIPLTALDRREDGDRVHVRLADGRIESRRVAVDVVAQGLAAITSGLNVGDTVLPINAHDPGTLTARVGDWGASGRAPAAAAPR</sequence>
<keyword evidence="2 3" id="KW-0175">Coiled coil</keyword>
<proteinExistence type="inferred from homology"/>
<comment type="similarity">
    <text evidence="1">Belongs to the membrane fusion protein (MFP) (TC 8.A.1) family.</text>
</comment>
<dbReference type="InterPro" id="IPR006143">
    <property type="entry name" value="RND_pump_MFP"/>
</dbReference>
<dbReference type="GO" id="GO:1990961">
    <property type="term" value="P:xenobiotic detoxification by transmembrane export across the plasma membrane"/>
    <property type="evidence" value="ECO:0007669"/>
    <property type="project" value="InterPro"/>
</dbReference>
<evidence type="ECO:0000256" key="1">
    <source>
        <dbReference type="ARBA" id="ARBA00009477"/>
    </source>
</evidence>
<dbReference type="AlphaFoldDB" id="I3TJ58"/>
<dbReference type="Pfam" id="PF25876">
    <property type="entry name" value="HH_MFP_RND"/>
    <property type="match status" value="1"/>
</dbReference>
<evidence type="ECO:0000313" key="7">
    <source>
        <dbReference type="EMBL" id="AFK52796.1"/>
    </source>
</evidence>
<evidence type="ECO:0000259" key="5">
    <source>
        <dbReference type="Pfam" id="PF25917"/>
    </source>
</evidence>
<dbReference type="Pfam" id="PF25954">
    <property type="entry name" value="Beta-barrel_RND_2"/>
    <property type="match status" value="1"/>
</dbReference>
<dbReference type="KEGG" id="tmo:TMO_0957"/>
<dbReference type="InterPro" id="IPR058624">
    <property type="entry name" value="MdtA-like_HH"/>
</dbReference>
<gene>
    <name evidence="7" type="primary">macA</name>
    <name evidence="7" type="ordered locus">TMO_0957</name>
</gene>
<dbReference type="STRING" id="1110502.TMO_0957"/>
<dbReference type="Gene3D" id="2.40.50.100">
    <property type="match status" value="1"/>
</dbReference>
<dbReference type="eggNOG" id="COG0845">
    <property type="taxonomic scope" value="Bacteria"/>
</dbReference>
<dbReference type="NCBIfam" id="TIGR01730">
    <property type="entry name" value="RND_mfp"/>
    <property type="match status" value="1"/>
</dbReference>
<evidence type="ECO:0000256" key="2">
    <source>
        <dbReference type="ARBA" id="ARBA00023054"/>
    </source>
</evidence>
<keyword evidence="8" id="KW-1185">Reference proteome</keyword>
<dbReference type="Proteomes" id="UP000005258">
    <property type="component" value="Chromosome"/>
</dbReference>
<dbReference type="PATRIC" id="fig|1110502.3.peg.991"/>
<reference evidence="7 8" key="1">
    <citation type="journal article" date="2012" name="J. Am. Chem. Soc.">
        <title>Bacterial biosynthesis and maturation of the didemnin anti-cancer agents.</title>
        <authorList>
            <person name="Xu Y."/>
            <person name="Kersten R.D."/>
            <person name="Nam S.J."/>
            <person name="Lu L."/>
            <person name="Al-Suwailem A.M."/>
            <person name="Zheng H."/>
            <person name="Fenical W."/>
            <person name="Dorrestein P.C."/>
            <person name="Moore B.S."/>
            <person name="Qian P.Y."/>
        </authorList>
    </citation>
    <scope>NUCLEOTIDE SEQUENCE [LARGE SCALE GENOMIC DNA]</scope>
    <source>
        <strain evidence="7 8">KA081020-065</strain>
    </source>
</reference>
<dbReference type="Gene3D" id="2.40.30.170">
    <property type="match status" value="1"/>
</dbReference>
<feature type="domain" description="CusB-like beta-barrel" evidence="6">
    <location>
        <begin position="237"/>
        <end position="309"/>
    </location>
</feature>
<dbReference type="Gene3D" id="6.10.140.1990">
    <property type="match status" value="1"/>
</dbReference>
<dbReference type="InterPro" id="IPR058625">
    <property type="entry name" value="MdtA-like_BSH"/>
</dbReference>
<organism evidence="7 8">
    <name type="scientific">Tistrella mobilis (strain KA081020-065)</name>
    <dbReference type="NCBI Taxonomy" id="1110502"/>
    <lineage>
        <taxon>Bacteria</taxon>
        <taxon>Pseudomonadati</taxon>
        <taxon>Pseudomonadota</taxon>
        <taxon>Alphaproteobacteria</taxon>
        <taxon>Geminicoccales</taxon>
        <taxon>Geminicoccaceae</taxon>
        <taxon>Tistrella</taxon>
    </lineage>
</organism>
<evidence type="ECO:0000313" key="8">
    <source>
        <dbReference type="Proteomes" id="UP000005258"/>
    </source>
</evidence>
<dbReference type="GO" id="GO:1990281">
    <property type="term" value="C:efflux pump complex"/>
    <property type="evidence" value="ECO:0007669"/>
    <property type="project" value="TreeGrafter"/>
</dbReference>
<dbReference type="RefSeq" id="WP_014744475.1">
    <property type="nucleotide sequence ID" value="NC_017956.1"/>
</dbReference>
<accession>I3TJ58</accession>
<dbReference type="GO" id="GO:0019898">
    <property type="term" value="C:extrinsic component of membrane"/>
    <property type="evidence" value="ECO:0007669"/>
    <property type="project" value="InterPro"/>
</dbReference>
<dbReference type="PANTHER" id="PTHR30469:SF33">
    <property type="entry name" value="SLR1207 PROTEIN"/>
    <property type="match status" value="1"/>
</dbReference>
<feature type="domain" description="Multidrug resistance protein MdtA-like alpha-helical hairpin" evidence="4">
    <location>
        <begin position="120"/>
        <end position="196"/>
    </location>
</feature>
<dbReference type="GO" id="GO:0015562">
    <property type="term" value="F:efflux transmembrane transporter activity"/>
    <property type="evidence" value="ECO:0007669"/>
    <property type="project" value="TreeGrafter"/>
</dbReference>
<feature type="domain" description="Multidrug resistance protein MdtA-like barrel-sandwich hybrid" evidence="5">
    <location>
        <begin position="74"/>
        <end position="227"/>
    </location>
</feature>
<evidence type="ECO:0000259" key="4">
    <source>
        <dbReference type="Pfam" id="PF25876"/>
    </source>
</evidence>
<dbReference type="Pfam" id="PF25917">
    <property type="entry name" value="BSH_RND"/>
    <property type="match status" value="1"/>
</dbReference>
<dbReference type="SUPFAM" id="SSF111369">
    <property type="entry name" value="HlyD-like secretion proteins"/>
    <property type="match status" value="1"/>
</dbReference>
<protein>
    <submittedName>
        <fullName evidence="7">RND family efflux transporter MFP subunit</fullName>
    </submittedName>
</protein>
<dbReference type="GO" id="GO:1990195">
    <property type="term" value="C:macrolide transmembrane transporter complex"/>
    <property type="evidence" value="ECO:0007669"/>
    <property type="project" value="InterPro"/>
</dbReference>
<evidence type="ECO:0000256" key="3">
    <source>
        <dbReference type="SAM" id="Coils"/>
    </source>
</evidence>
<dbReference type="Gene3D" id="2.40.420.20">
    <property type="match status" value="1"/>
</dbReference>
<dbReference type="InterPro" id="IPR058792">
    <property type="entry name" value="Beta-barrel_RND_2"/>
</dbReference>
<dbReference type="InterPro" id="IPR030190">
    <property type="entry name" value="MacA_alpha-hairpin_sf"/>
</dbReference>
<dbReference type="HOGENOM" id="CLU_018816_14_1_5"/>
<dbReference type="GO" id="GO:0030313">
    <property type="term" value="C:cell envelope"/>
    <property type="evidence" value="ECO:0007669"/>
    <property type="project" value="UniProtKB-SubCell"/>
</dbReference>